<dbReference type="EMBL" id="GBXM01105446">
    <property type="protein sequence ID" value="JAH03131.1"/>
    <property type="molecule type" value="Transcribed_RNA"/>
</dbReference>
<reference evidence="1" key="2">
    <citation type="journal article" date="2015" name="Fish Shellfish Immunol.">
        <title>Early steps in the European eel (Anguilla anguilla)-Vibrio vulnificus interaction in the gills: Role of the RtxA13 toxin.</title>
        <authorList>
            <person name="Callol A."/>
            <person name="Pajuelo D."/>
            <person name="Ebbesson L."/>
            <person name="Teles M."/>
            <person name="MacKenzie S."/>
            <person name="Amaro C."/>
        </authorList>
    </citation>
    <scope>NUCLEOTIDE SEQUENCE</scope>
</reference>
<protein>
    <submittedName>
        <fullName evidence="1">Uncharacterized protein</fullName>
    </submittedName>
</protein>
<organism evidence="1">
    <name type="scientific">Anguilla anguilla</name>
    <name type="common">European freshwater eel</name>
    <name type="synonym">Muraena anguilla</name>
    <dbReference type="NCBI Taxonomy" id="7936"/>
    <lineage>
        <taxon>Eukaryota</taxon>
        <taxon>Metazoa</taxon>
        <taxon>Chordata</taxon>
        <taxon>Craniata</taxon>
        <taxon>Vertebrata</taxon>
        <taxon>Euteleostomi</taxon>
        <taxon>Actinopterygii</taxon>
        <taxon>Neopterygii</taxon>
        <taxon>Teleostei</taxon>
        <taxon>Anguilliformes</taxon>
        <taxon>Anguillidae</taxon>
        <taxon>Anguilla</taxon>
    </lineage>
</organism>
<accession>A0A0E9PER9</accession>
<reference evidence="1" key="1">
    <citation type="submission" date="2014-11" db="EMBL/GenBank/DDBJ databases">
        <authorList>
            <person name="Amaro Gonzalez C."/>
        </authorList>
    </citation>
    <scope>NUCLEOTIDE SEQUENCE</scope>
</reference>
<proteinExistence type="predicted"/>
<dbReference type="AlphaFoldDB" id="A0A0E9PER9"/>
<name>A0A0E9PER9_ANGAN</name>
<evidence type="ECO:0000313" key="1">
    <source>
        <dbReference type="EMBL" id="JAH03131.1"/>
    </source>
</evidence>
<sequence>MVSRTVFHCDRGKRTIRSILKQPTLSFYAMRQTILLKGVESSTDKRWTINHLCEMTVKTKWKRK</sequence>